<dbReference type="Proteomes" id="UP000076023">
    <property type="component" value="Unassembled WGS sequence"/>
</dbReference>
<keyword evidence="1" id="KW-0812">Transmembrane</keyword>
<keyword evidence="1" id="KW-1133">Transmembrane helix</keyword>
<reference evidence="3" key="1">
    <citation type="journal article" date="2017" name="Genome Announc.">
        <title>Draft Genome Sequence of Terrimicrobium sacchariphilum NM-5T, a Facultative Anaerobic Soil Bacterium of the Class Spartobacteria.</title>
        <authorList>
            <person name="Qiu Y.L."/>
            <person name="Tourlousse D.M."/>
            <person name="Matsuura N."/>
            <person name="Ohashi A."/>
            <person name="Sekiguchi Y."/>
        </authorList>
    </citation>
    <scope>NUCLEOTIDE SEQUENCE [LARGE SCALE GENOMIC DNA]</scope>
    <source>
        <strain evidence="3">NM-5</strain>
    </source>
</reference>
<organism evidence="2 3">
    <name type="scientific">Terrimicrobium sacchariphilum</name>
    <dbReference type="NCBI Taxonomy" id="690879"/>
    <lineage>
        <taxon>Bacteria</taxon>
        <taxon>Pseudomonadati</taxon>
        <taxon>Verrucomicrobiota</taxon>
        <taxon>Terrimicrobiia</taxon>
        <taxon>Terrimicrobiales</taxon>
        <taxon>Terrimicrobiaceae</taxon>
        <taxon>Terrimicrobium</taxon>
    </lineage>
</organism>
<dbReference type="STRING" id="690879.TSACC_22574"/>
<keyword evidence="3" id="KW-1185">Reference proteome</keyword>
<evidence type="ECO:0000313" key="3">
    <source>
        <dbReference type="Proteomes" id="UP000076023"/>
    </source>
</evidence>
<evidence type="ECO:0008006" key="4">
    <source>
        <dbReference type="Google" id="ProtNLM"/>
    </source>
</evidence>
<dbReference type="OrthoDB" id="9886267at2"/>
<dbReference type="RefSeq" id="WP_075079808.1">
    <property type="nucleotide sequence ID" value="NZ_BDCO01000002.1"/>
</dbReference>
<comment type="caution">
    <text evidence="2">The sequence shown here is derived from an EMBL/GenBank/DDBJ whole genome shotgun (WGS) entry which is preliminary data.</text>
</comment>
<evidence type="ECO:0000256" key="1">
    <source>
        <dbReference type="SAM" id="Phobius"/>
    </source>
</evidence>
<dbReference type="EMBL" id="BDCO01000002">
    <property type="protein sequence ID" value="GAT34150.1"/>
    <property type="molecule type" value="Genomic_DNA"/>
</dbReference>
<gene>
    <name evidence="2" type="ORF">TSACC_22574</name>
</gene>
<dbReference type="InParanoid" id="A0A146G9K8"/>
<evidence type="ECO:0000313" key="2">
    <source>
        <dbReference type="EMBL" id="GAT34150.1"/>
    </source>
</evidence>
<feature type="transmembrane region" description="Helical" evidence="1">
    <location>
        <begin position="47"/>
        <end position="69"/>
    </location>
</feature>
<name>A0A146G9K8_TERSA</name>
<proteinExistence type="predicted"/>
<dbReference type="AlphaFoldDB" id="A0A146G9K8"/>
<sequence length="73" mass="7866">MRVFGIIMIVVGVLSFIAPVVLSSLSHDKERRLDPLEIRAENGESMSVFPLLGVVAIAAGGAMIFAQVITKKR</sequence>
<accession>A0A146G9K8</accession>
<keyword evidence="1" id="KW-0472">Membrane</keyword>
<protein>
    <recommendedName>
        <fullName evidence="4">DUF3185 domain-containing protein</fullName>
    </recommendedName>
</protein>